<feature type="transmembrane region" description="Helical" evidence="2">
    <location>
        <begin position="296"/>
        <end position="319"/>
    </location>
</feature>
<proteinExistence type="predicted"/>
<evidence type="ECO:0000256" key="2">
    <source>
        <dbReference type="SAM" id="Phobius"/>
    </source>
</evidence>
<evidence type="ECO:0000313" key="4">
    <source>
        <dbReference type="Proteomes" id="UP000070544"/>
    </source>
</evidence>
<keyword evidence="4" id="KW-1185">Reference proteome</keyword>
<dbReference type="EMBL" id="KQ965827">
    <property type="protein sequence ID" value="KXS10423.1"/>
    <property type="molecule type" value="Genomic_DNA"/>
</dbReference>
<organism evidence="3 4">
    <name type="scientific">Gonapodya prolifera (strain JEL478)</name>
    <name type="common">Monoblepharis prolifera</name>
    <dbReference type="NCBI Taxonomy" id="1344416"/>
    <lineage>
        <taxon>Eukaryota</taxon>
        <taxon>Fungi</taxon>
        <taxon>Fungi incertae sedis</taxon>
        <taxon>Chytridiomycota</taxon>
        <taxon>Chytridiomycota incertae sedis</taxon>
        <taxon>Monoblepharidomycetes</taxon>
        <taxon>Monoblepharidales</taxon>
        <taxon>Gonapodyaceae</taxon>
        <taxon>Gonapodya</taxon>
    </lineage>
</organism>
<dbReference type="InterPro" id="IPR010640">
    <property type="entry name" value="Low_temperature_requirement_A"/>
</dbReference>
<evidence type="ECO:0000256" key="1">
    <source>
        <dbReference type="SAM" id="Coils"/>
    </source>
</evidence>
<dbReference type="OMA" id="QRLVILW"/>
<dbReference type="Pfam" id="PF06772">
    <property type="entry name" value="LtrA"/>
    <property type="match status" value="1"/>
</dbReference>
<evidence type="ECO:0000313" key="3">
    <source>
        <dbReference type="EMBL" id="KXS10423.1"/>
    </source>
</evidence>
<feature type="transmembrane region" description="Helical" evidence="2">
    <location>
        <begin position="511"/>
        <end position="532"/>
    </location>
</feature>
<protein>
    <recommendedName>
        <fullName evidence="5">LtrA-domain-containing protein</fullName>
    </recommendedName>
</protein>
<evidence type="ECO:0008006" key="5">
    <source>
        <dbReference type="Google" id="ProtNLM"/>
    </source>
</evidence>
<keyword evidence="2" id="KW-1133">Transmembrane helix</keyword>
<dbReference type="PANTHER" id="PTHR36840:SF1">
    <property type="entry name" value="BLL5714 PROTEIN"/>
    <property type="match status" value="1"/>
</dbReference>
<dbReference type="Proteomes" id="UP000070544">
    <property type="component" value="Unassembled WGS sequence"/>
</dbReference>
<feature type="transmembrane region" description="Helical" evidence="2">
    <location>
        <begin position="544"/>
        <end position="565"/>
    </location>
</feature>
<feature type="coiled-coil region" evidence="1">
    <location>
        <begin position="60"/>
        <end position="108"/>
    </location>
</feature>
<feature type="transmembrane region" description="Helical" evidence="2">
    <location>
        <begin position="404"/>
        <end position="423"/>
    </location>
</feature>
<dbReference type="STRING" id="1344416.A0A139A239"/>
<keyword evidence="2" id="KW-0472">Membrane</keyword>
<dbReference type="PANTHER" id="PTHR36840">
    <property type="entry name" value="BLL5714 PROTEIN"/>
    <property type="match status" value="1"/>
</dbReference>
<dbReference type="OrthoDB" id="191995at2759"/>
<dbReference type="AlphaFoldDB" id="A0A139A239"/>
<feature type="transmembrane region" description="Helical" evidence="2">
    <location>
        <begin position="325"/>
        <end position="345"/>
    </location>
</feature>
<feature type="transmembrane region" description="Helical" evidence="2">
    <location>
        <begin position="235"/>
        <end position="254"/>
    </location>
</feature>
<keyword evidence="1" id="KW-0175">Coiled coil</keyword>
<feature type="transmembrane region" description="Helical" evidence="2">
    <location>
        <begin position="266"/>
        <end position="289"/>
    </location>
</feature>
<reference evidence="3 4" key="1">
    <citation type="journal article" date="2015" name="Genome Biol. Evol.">
        <title>Phylogenomic analyses indicate that early fungi evolved digesting cell walls of algal ancestors of land plants.</title>
        <authorList>
            <person name="Chang Y."/>
            <person name="Wang S."/>
            <person name="Sekimoto S."/>
            <person name="Aerts A.L."/>
            <person name="Choi C."/>
            <person name="Clum A."/>
            <person name="LaButti K.M."/>
            <person name="Lindquist E.A."/>
            <person name="Yee Ngan C."/>
            <person name="Ohm R.A."/>
            <person name="Salamov A.A."/>
            <person name="Grigoriev I.V."/>
            <person name="Spatafora J.W."/>
            <person name="Berbee M.L."/>
        </authorList>
    </citation>
    <scope>NUCLEOTIDE SEQUENCE [LARGE SCALE GENOMIC DNA]</scope>
    <source>
        <strain evidence="3 4">JEL478</strain>
    </source>
</reference>
<feature type="transmembrane region" description="Helical" evidence="2">
    <location>
        <begin position="571"/>
        <end position="591"/>
    </location>
</feature>
<gene>
    <name evidence="3" type="ORF">M427DRAFT_508762</name>
</gene>
<feature type="transmembrane region" description="Helical" evidence="2">
    <location>
        <begin position="204"/>
        <end position="223"/>
    </location>
</feature>
<accession>A0A139A239</accession>
<feature type="transmembrane region" description="Helical" evidence="2">
    <location>
        <begin position="443"/>
        <end position="467"/>
    </location>
</feature>
<keyword evidence="2" id="KW-0812">Transmembrane</keyword>
<feature type="transmembrane region" description="Helical" evidence="2">
    <location>
        <begin position="376"/>
        <end position="392"/>
    </location>
</feature>
<sequence>MELPTDDLVAQSRDDSAPYVIELEGAKLKVHRDKTQLEADKEANAEDGMEVCLMGSPKHVEALKAKLRAIQQEQENASNEKRMAEIRAEELAMQVENYERELLAVARTDTGSGATLHSAGDPNIPHHSVHQFGEQKMELIHSYRGGFRILQPIIRQYFVDSETLVREEEERKTSWSELFFDLVFVVATSAVGHVYISNLRLQDFIFLMTPVWRMWNDMVYFINVFGADDTVQRCLLYWIMLLAVTMAIAASQAIPLDGSYGGTMSLFYGAFLVGRGTFAIGYLSLLAWFPNFPYAFASLLAQIVLSCVFWVLGLALAPSSPSSRIVLWWIAIVMEYSVAWIAIFFGRNAQRNLPKSLGINFYPRFAINIEHFSERYGLFVILALGEGLVSIVSPSPSTNVYDPIYGKAALGLLTFLSFQYTYFDAEQAAHKRHASRRSARTGLFWSFLHYPLVCSLVVAAASLSIIVQTTDTGVYIPSDKTTEYSKDHLVGSSLYRRATDSGSAPHLITGIVWSYCGGLGVALACVASMMLMHEHDPTQFRMKVWVRVGAKYLCSVAIIFVGLGSKQLSTNALLGTVSALILTLALLEAFARRNIDQEFLAEDFGKGEVILLGRPKASLWNINAIKSAHKREKKVVAHG</sequence>
<name>A0A139A239_GONPJ</name>